<evidence type="ECO:0000313" key="3">
    <source>
        <dbReference type="EMBL" id="CAD2139618.1"/>
    </source>
</evidence>
<dbReference type="Proteomes" id="UP000580250">
    <property type="component" value="Unassembled WGS sequence"/>
</dbReference>
<dbReference type="EMBL" id="CAJEWN010000023">
    <property type="protein sequence ID" value="CAD2139618.1"/>
    <property type="molecule type" value="Genomic_DNA"/>
</dbReference>
<dbReference type="PANTHER" id="PTHR46672">
    <property type="entry name" value="OS08G0495500 PROTEIN-RELATED"/>
    <property type="match status" value="1"/>
</dbReference>
<evidence type="ECO:0000259" key="1">
    <source>
        <dbReference type="PROSITE" id="PS50097"/>
    </source>
</evidence>
<reference evidence="3 4" key="1">
    <citation type="submission" date="2020-08" db="EMBL/GenBank/DDBJ databases">
        <authorList>
            <person name="Koutsovoulos G."/>
            <person name="Danchin GJ E."/>
        </authorList>
    </citation>
    <scope>NUCLEOTIDE SEQUENCE [LARGE SCALE GENOMIC DNA]</scope>
</reference>
<dbReference type="SMART" id="SM00225">
    <property type="entry name" value="BTB"/>
    <property type="match status" value="1"/>
</dbReference>
<dbReference type="OrthoDB" id="5875588at2759"/>
<gene>
    <name evidence="3" type="ORF">MENT_LOCUS6242</name>
</gene>
<dbReference type="InterPro" id="IPR008974">
    <property type="entry name" value="TRAF-like"/>
</dbReference>
<dbReference type="Pfam" id="PF00651">
    <property type="entry name" value="BTB"/>
    <property type="match status" value="1"/>
</dbReference>
<dbReference type="PROSITE" id="PS50144">
    <property type="entry name" value="MATH"/>
    <property type="match status" value="1"/>
</dbReference>
<sequence length="392" mass="45516">MAWHNGWPTSSKFKELLFDSNTYKKPEILKSKIEWKLLDVNLHIKFVQKSLCLKSKQFYNGKCSAIKWKLRFFPNGYTEDATSIALVYVGNDNSEARIKARFTIYAISSDGKRVDICSNKDNFRSYFQTAEFVIDLERSLHPDDSLLLICEVEYATIFFESEKEDIESTIMMNSMGRKYEDNEDRLRILKKSFIKMFEKETLADFVIKIDDETINTHRCVLAQNSEVFKRMLGQNMIEAKIGEIKIVDCSIDCFRAMLEFFYSGEIEINTFEKLGEDLYAIADKYEVVTLKEVCEQYMAMSITSTNFKKRYDCAKTYGLLGLEKSCIKYIYANREEFLISKEWEEFKSLNGESAFKMLEDALLGKFVINVKKKNDTNVDFDSLASFGFGSGI</sequence>
<dbReference type="SUPFAM" id="SSF49599">
    <property type="entry name" value="TRAF domain-like"/>
    <property type="match status" value="1"/>
</dbReference>
<proteinExistence type="predicted"/>
<comment type="caution">
    <text evidence="3">The sequence shown here is derived from an EMBL/GenBank/DDBJ whole genome shotgun (WGS) entry which is preliminary data.</text>
</comment>
<feature type="domain" description="MATH" evidence="2">
    <location>
        <begin position="30"/>
        <end position="152"/>
    </location>
</feature>
<dbReference type="PANTHER" id="PTHR46672:SF1">
    <property type="entry name" value="OS08G0103600 PROTEIN"/>
    <property type="match status" value="1"/>
</dbReference>
<dbReference type="SUPFAM" id="SSF54695">
    <property type="entry name" value="POZ domain"/>
    <property type="match status" value="1"/>
</dbReference>
<dbReference type="InterPro" id="IPR002083">
    <property type="entry name" value="MATH/TRAF_dom"/>
</dbReference>
<name>A0A6V7TZM0_MELEN</name>
<protein>
    <submittedName>
        <fullName evidence="3">Uncharacterized protein</fullName>
    </submittedName>
</protein>
<dbReference type="Gene3D" id="2.60.210.10">
    <property type="entry name" value="Apoptosis, Tumor Necrosis Factor Receptor Associated Protein 2, Chain A"/>
    <property type="match status" value="1"/>
</dbReference>
<evidence type="ECO:0000259" key="2">
    <source>
        <dbReference type="PROSITE" id="PS50144"/>
    </source>
</evidence>
<evidence type="ECO:0000313" key="4">
    <source>
        <dbReference type="Proteomes" id="UP000580250"/>
    </source>
</evidence>
<organism evidence="3 4">
    <name type="scientific">Meloidogyne enterolobii</name>
    <name type="common">Root-knot nematode worm</name>
    <name type="synonym">Meloidogyne mayaguensis</name>
    <dbReference type="NCBI Taxonomy" id="390850"/>
    <lineage>
        <taxon>Eukaryota</taxon>
        <taxon>Metazoa</taxon>
        <taxon>Ecdysozoa</taxon>
        <taxon>Nematoda</taxon>
        <taxon>Chromadorea</taxon>
        <taxon>Rhabditida</taxon>
        <taxon>Tylenchina</taxon>
        <taxon>Tylenchomorpha</taxon>
        <taxon>Tylenchoidea</taxon>
        <taxon>Meloidogynidae</taxon>
        <taxon>Meloidogyninae</taxon>
        <taxon>Meloidogyne</taxon>
    </lineage>
</organism>
<dbReference type="InterPro" id="IPR044714">
    <property type="entry name" value="AtSIBP1-like"/>
</dbReference>
<dbReference type="Gene3D" id="3.30.710.10">
    <property type="entry name" value="Potassium Channel Kv1.1, Chain A"/>
    <property type="match status" value="1"/>
</dbReference>
<dbReference type="CDD" id="cd00121">
    <property type="entry name" value="MATH"/>
    <property type="match status" value="1"/>
</dbReference>
<dbReference type="PROSITE" id="PS50097">
    <property type="entry name" value="BTB"/>
    <property type="match status" value="1"/>
</dbReference>
<dbReference type="InterPro" id="IPR011333">
    <property type="entry name" value="SKP1/BTB/POZ_sf"/>
</dbReference>
<feature type="domain" description="BTB" evidence="1">
    <location>
        <begin position="203"/>
        <end position="270"/>
    </location>
</feature>
<dbReference type="InterPro" id="IPR000210">
    <property type="entry name" value="BTB/POZ_dom"/>
</dbReference>
<dbReference type="AlphaFoldDB" id="A0A6V7TZM0"/>
<accession>A0A6V7TZM0</accession>
<dbReference type="CDD" id="cd18186">
    <property type="entry name" value="BTB_POZ_ZBTB_KLHL-like"/>
    <property type="match status" value="1"/>
</dbReference>